<dbReference type="RefSeq" id="WP_102190186.1">
    <property type="nucleotide sequence ID" value="NZ_PNGT01000009.1"/>
</dbReference>
<evidence type="ECO:0008006" key="3">
    <source>
        <dbReference type="Google" id="ProtNLM"/>
    </source>
</evidence>
<protein>
    <recommendedName>
        <fullName evidence="3">Lipoprotein</fullName>
    </recommendedName>
</protein>
<sequence>MRKQILAVMVGLTVILSGCSKQSAQNTESTDSKQSLENIESMLQEVKKDTKEIKSGKAYLMLSIYSDNSEPEKGAGYERNGDEKFDPLELAIKGKFLTPTKNLEIEDYVKDGVYYTKTEVGSKGVWQKSKVSTDNKHVLNFKTESLNNKDGILNLLDNKDNWDVTKDGDKVTFKLKKTDELKNKVKEECFKSEKNLKFSEFDYTIEYVFNTKTNDIEKLVYEVNSKTEGATSKTLYKGSLEEINKEVKVEVPEEAKKALEKKA</sequence>
<dbReference type="PROSITE" id="PS51257">
    <property type="entry name" value="PROKAR_LIPOPROTEIN"/>
    <property type="match status" value="1"/>
</dbReference>
<name>A0A2N6SD87_9BACL</name>
<reference evidence="1 2" key="1">
    <citation type="submission" date="2017-09" db="EMBL/GenBank/DDBJ databases">
        <title>Bacterial strain isolated from the female urinary microbiota.</title>
        <authorList>
            <person name="Thomas-White K."/>
            <person name="Kumar N."/>
            <person name="Forster S."/>
            <person name="Putonti C."/>
            <person name="Lawley T."/>
            <person name="Wolfe A.J."/>
        </authorList>
    </citation>
    <scope>NUCLEOTIDE SEQUENCE [LARGE SCALE GENOMIC DNA]</scope>
    <source>
        <strain evidence="1 2">UMB0186</strain>
    </source>
</reference>
<gene>
    <name evidence="1" type="ORF">CJ218_07770</name>
</gene>
<evidence type="ECO:0000313" key="2">
    <source>
        <dbReference type="Proteomes" id="UP000235670"/>
    </source>
</evidence>
<dbReference type="Proteomes" id="UP000235670">
    <property type="component" value="Unassembled WGS sequence"/>
</dbReference>
<comment type="caution">
    <text evidence="1">The sequence shown here is derived from an EMBL/GenBank/DDBJ whole genome shotgun (WGS) entry which is preliminary data.</text>
</comment>
<accession>A0A2N6SD87</accession>
<organism evidence="1 2">
    <name type="scientific">Gemella sanguinis</name>
    <dbReference type="NCBI Taxonomy" id="84135"/>
    <lineage>
        <taxon>Bacteria</taxon>
        <taxon>Bacillati</taxon>
        <taxon>Bacillota</taxon>
        <taxon>Bacilli</taxon>
        <taxon>Bacillales</taxon>
        <taxon>Gemellaceae</taxon>
        <taxon>Gemella</taxon>
    </lineage>
</organism>
<proteinExistence type="predicted"/>
<dbReference type="AlphaFoldDB" id="A0A2N6SD87"/>
<dbReference type="EMBL" id="PNGT01000009">
    <property type="protein sequence ID" value="PMC51890.1"/>
    <property type="molecule type" value="Genomic_DNA"/>
</dbReference>
<dbReference type="OrthoDB" id="9762933at2"/>
<evidence type="ECO:0000313" key="1">
    <source>
        <dbReference type="EMBL" id="PMC51890.1"/>
    </source>
</evidence>
<dbReference type="STRING" id="84135.GCA_001052115_01597"/>